<feature type="domain" description="Phage shock protein PspC N-terminal" evidence="8">
    <location>
        <begin position="127"/>
        <end position="179"/>
    </location>
</feature>
<feature type="compositionally biased region" description="Polar residues" evidence="6">
    <location>
        <begin position="722"/>
        <end position="732"/>
    </location>
</feature>
<keyword evidence="5 7" id="KW-0472">Membrane</keyword>
<dbReference type="AlphaFoldDB" id="A0AAJ5WUP1"/>
<evidence type="ECO:0000256" key="2">
    <source>
        <dbReference type="ARBA" id="ARBA00022475"/>
    </source>
</evidence>
<dbReference type="EMBL" id="CP119311">
    <property type="protein sequence ID" value="WEK36942.1"/>
    <property type="molecule type" value="Genomic_DNA"/>
</dbReference>
<evidence type="ECO:0000256" key="3">
    <source>
        <dbReference type="ARBA" id="ARBA00022692"/>
    </source>
</evidence>
<evidence type="ECO:0000259" key="8">
    <source>
        <dbReference type="Pfam" id="PF04024"/>
    </source>
</evidence>
<evidence type="ECO:0000313" key="11">
    <source>
        <dbReference type="EMBL" id="WEK36942.1"/>
    </source>
</evidence>
<gene>
    <name evidence="11" type="ORF">P0Y53_05455</name>
</gene>
<feature type="domain" description="Phage shock protein PspC N-terminal" evidence="8">
    <location>
        <begin position="188"/>
        <end position="271"/>
    </location>
</feature>
<dbReference type="Pfam" id="PF22571">
    <property type="entry name" value="LiaI-LiaF-TM_PspC"/>
    <property type="match status" value="1"/>
</dbReference>
<sequence length="732" mass="82296">MKKVININFQGRVIPIEETAFELLKQYIESLRKYFAREEGRDEIINDIESRIAELFSEQLKKGSTCITDEGVNTVIASMGRPEDFEAEAADDMGSQRSSTAGEQQQTGGQSGPPPQYASTNTRGRGRLYRNEDDKILGGVASGLANYMGIDPVIMRIIFVLLVAPLFWVYILLWIIVPSKSIQTNITKRLYRSADDKVISGVCGGLAAYFNIDTWIPRLIFALPLILGLISGPFNFWWNDWDFWHGPKIITGSLGTTLFFTYIILWIAVPVALTASEKLEMRGEKVDLNSIRDTVKEEMESFRSKAEKWGQEVKQSAAQMGERAKEFGQSASSGAKSFSAEAGSLGRSGGSGFGHAIGVLVKAFLLFIGGALALVLFALLVGLLFGGFAFFPLKDFFIGGFWSNIMAWGVLLLFLGIPIVALLTWLIRRIAGVRSKNRFLGFAFGTLWAIGLICVILLMASVSKQFRTRSAIENKTVLAMPATNKLQVDVVNNQSGYYSSDWFGNDDRDWPFHAVNPDTITLNTVRLDVVKSNDSDFHLSTVRFSRGSTPEEARRLAEKVSFDPVQEDGVLKLPRNFAVSRHEKFRNQQVLVVIEVPVGKRIEMDHSVREYGWFDLRVNRRGFEFEDNWNHTYWIETGKEYIMTEKDGPKKIEDLDADELKAGNYVPKDRDRDKKRESNSQSENKKENKTENKRDSISADSNGKYRYKPGADRKNQPAASKDTVQNTRNETI</sequence>
<evidence type="ECO:0000259" key="10">
    <source>
        <dbReference type="Pfam" id="PF22744"/>
    </source>
</evidence>
<evidence type="ECO:0000313" key="12">
    <source>
        <dbReference type="Proteomes" id="UP001220610"/>
    </source>
</evidence>
<feature type="transmembrane region" description="Helical" evidence="7">
    <location>
        <begin position="157"/>
        <end position="177"/>
    </location>
</feature>
<evidence type="ECO:0000256" key="7">
    <source>
        <dbReference type="SAM" id="Phobius"/>
    </source>
</evidence>
<feature type="domain" description="PspC-related transmembrane region" evidence="9">
    <location>
        <begin position="326"/>
        <end position="466"/>
    </location>
</feature>
<dbReference type="InterPro" id="IPR007168">
    <property type="entry name" value="Phageshock_PspC_N"/>
</dbReference>
<dbReference type="InterPro" id="IPR054321">
    <property type="entry name" value="PspC-rel_TM"/>
</dbReference>
<dbReference type="Pfam" id="PF04024">
    <property type="entry name" value="PspC"/>
    <property type="match status" value="2"/>
</dbReference>
<feature type="transmembrane region" description="Helical" evidence="7">
    <location>
        <begin position="364"/>
        <end position="393"/>
    </location>
</feature>
<evidence type="ECO:0000259" key="9">
    <source>
        <dbReference type="Pfam" id="PF22571"/>
    </source>
</evidence>
<feature type="transmembrane region" description="Helical" evidence="7">
    <location>
        <begin position="250"/>
        <end position="273"/>
    </location>
</feature>
<feature type="transmembrane region" description="Helical" evidence="7">
    <location>
        <begin position="405"/>
        <end position="427"/>
    </location>
</feature>
<comment type="subcellular location">
    <subcellularLocation>
        <location evidence="1">Cell membrane</location>
        <topology evidence="1">Single-pass membrane protein</topology>
    </subcellularLocation>
</comment>
<feature type="domain" description="PspC-related ToastRack" evidence="10">
    <location>
        <begin position="519"/>
        <end position="618"/>
    </location>
</feature>
<name>A0AAJ5WUP1_9BACT</name>
<feature type="transmembrane region" description="Helical" evidence="7">
    <location>
        <begin position="439"/>
        <end position="460"/>
    </location>
</feature>
<evidence type="ECO:0000256" key="1">
    <source>
        <dbReference type="ARBA" id="ARBA00004162"/>
    </source>
</evidence>
<accession>A0AAJ5WUP1</accession>
<protein>
    <submittedName>
        <fullName evidence="11">PspC domain-containing protein</fullName>
    </submittedName>
</protein>
<dbReference type="InterPro" id="IPR054319">
    <property type="entry name" value="PspC-rel_ToastRack"/>
</dbReference>
<keyword evidence="2" id="KW-1003">Cell membrane</keyword>
<dbReference type="Pfam" id="PF22744">
    <property type="entry name" value="Toast-rack_PspC-Cterm"/>
    <property type="match status" value="1"/>
</dbReference>
<feature type="transmembrane region" description="Helical" evidence="7">
    <location>
        <begin position="219"/>
        <end position="238"/>
    </location>
</feature>
<dbReference type="GO" id="GO:0005886">
    <property type="term" value="C:plasma membrane"/>
    <property type="evidence" value="ECO:0007669"/>
    <property type="project" value="UniProtKB-SubCell"/>
</dbReference>
<feature type="compositionally biased region" description="Basic and acidic residues" evidence="6">
    <location>
        <begin position="653"/>
        <end position="697"/>
    </location>
</feature>
<evidence type="ECO:0000256" key="4">
    <source>
        <dbReference type="ARBA" id="ARBA00022989"/>
    </source>
</evidence>
<reference evidence="11" key="1">
    <citation type="submission" date="2023-03" db="EMBL/GenBank/DDBJ databases">
        <title>Andean soil-derived lignocellulolytic bacterial consortium as a source of novel taxa and putative plastic-active enzymes.</title>
        <authorList>
            <person name="Diaz-Garcia L."/>
            <person name="Chuvochina M."/>
            <person name="Feuerriegel G."/>
            <person name="Bunk B."/>
            <person name="Sproer C."/>
            <person name="Streit W.R."/>
            <person name="Rodriguez L.M."/>
            <person name="Overmann J."/>
            <person name="Jimenez D.J."/>
        </authorList>
    </citation>
    <scope>NUCLEOTIDE SEQUENCE</scope>
    <source>
        <strain evidence="11">MAG 7</strain>
    </source>
</reference>
<dbReference type="Proteomes" id="UP001220610">
    <property type="component" value="Chromosome"/>
</dbReference>
<evidence type="ECO:0000256" key="5">
    <source>
        <dbReference type="ARBA" id="ARBA00023136"/>
    </source>
</evidence>
<keyword evidence="3 7" id="KW-0812">Transmembrane</keyword>
<dbReference type="PANTHER" id="PTHR33885:SF3">
    <property type="entry name" value="PHAGE SHOCK PROTEIN C"/>
    <property type="match status" value="1"/>
</dbReference>
<keyword evidence="4 7" id="KW-1133">Transmembrane helix</keyword>
<organism evidence="11 12">
    <name type="scientific">Candidatus Pseudobacter hemicellulosilyticus</name>
    <dbReference type="NCBI Taxonomy" id="3121375"/>
    <lineage>
        <taxon>Bacteria</taxon>
        <taxon>Pseudomonadati</taxon>
        <taxon>Bacteroidota</taxon>
        <taxon>Chitinophagia</taxon>
        <taxon>Chitinophagales</taxon>
        <taxon>Chitinophagaceae</taxon>
        <taxon>Pseudobacter</taxon>
    </lineage>
</organism>
<feature type="region of interest" description="Disordered" evidence="6">
    <location>
        <begin position="89"/>
        <end position="124"/>
    </location>
</feature>
<feature type="region of interest" description="Disordered" evidence="6">
    <location>
        <begin position="653"/>
        <end position="732"/>
    </location>
</feature>
<evidence type="ECO:0000256" key="6">
    <source>
        <dbReference type="SAM" id="MobiDB-lite"/>
    </source>
</evidence>
<dbReference type="InterPro" id="IPR052027">
    <property type="entry name" value="PspC"/>
</dbReference>
<proteinExistence type="predicted"/>
<dbReference type="PANTHER" id="PTHR33885">
    <property type="entry name" value="PHAGE SHOCK PROTEIN C"/>
    <property type="match status" value="1"/>
</dbReference>